<dbReference type="AlphaFoldDB" id="A0A290Q8Q8"/>
<gene>
    <name evidence="1" type="ORF">CMV30_14660</name>
</gene>
<keyword evidence="2" id="KW-1185">Reference proteome</keyword>
<evidence type="ECO:0000313" key="2">
    <source>
        <dbReference type="Proteomes" id="UP000217265"/>
    </source>
</evidence>
<proteinExistence type="predicted"/>
<dbReference type="KEGG" id="vbh:CMV30_14660"/>
<dbReference type="Proteomes" id="UP000217265">
    <property type="component" value="Chromosome"/>
</dbReference>
<evidence type="ECO:0000313" key="1">
    <source>
        <dbReference type="EMBL" id="ATC65095.1"/>
    </source>
</evidence>
<dbReference type="EMBL" id="CP023344">
    <property type="protein sequence ID" value="ATC65095.1"/>
    <property type="molecule type" value="Genomic_DNA"/>
</dbReference>
<name>A0A290Q8Q8_9BACT</name>
<accession>A0A290Q8Q8</accession>
<sequence length="67" mass="7919">MTAVAILDLKQKLSKLSAQERREVTSYLLRLKYESAEGRRETSRRMREMDQGKKTRLVDLKKTLRHA</sequence>
<reference evidence="1 2" key="1">
    <citation type="submission" date="2017-09" db="EMBL/GenBank/DDBJ databases">
        <title>Complete genome sequence of Verrucomicrobial strain HZ-65, isolated from freshwater.</title>
        <authorList>
            <person name="Choi A."/>
        </authorList>
    </citation>
    <scope>NUCLEOTIDE SEQUENCE [LARGE SCALE GENOMIC DNA]</scope>
    <source>
        <strain evidence="1 2">HZ-65</strain>
    </source>
</reference>
<dbReference type="RefSeq" id="WP_096056726.1">
    <property type="nucleotide sequence ID" value="NZ_CP023344.1"/>
</dbReference>
<organism evidence="1 2">
    <name type="scientific">Nibricoccus aquaticus</name>
    <dbReference type="NCBI Taxonomy" id="2576891"/>
    <lineage>
        <taxon>Bacteria</taxon>
        <taxon>Pseudomonadati</taxon>
        <taxon>Verrucomicrobiota</taxon>
        <taxon>Opitutia</taxon>
        <taxon>Opitutales</taxon>
        <taxon>Opitutaceae</taxon>
        <taxon>Nibricoccus</taxon>
    </lineage>
</organism>
<protein>
    <submittedName>
        <fullName evidence="1">Uncharacterized protein</fullName>
    </submittedName>
</protein>